<keyword evidence="7" id="KW-1185">Reference proteome</keyword>
<dbReference type="InterPro" id="IPR005493">
    <property type="entry name" value="RraA/RraA-like"/>
</dbReference>
<dbReference type="GO" id="GO:0046872">
    <property type="term" value="F:metal ion binding"/>
    <property type="evidence" value="ECO:0007669"/>
    <property type="project" value="UniProtKB-KW"/>
</dbReference>
<proteinExistence type="predicted"/>
<comment type="caution">
    <text evidence="6">The sequence shown here is derived from an EMBL/GenBank/DDBJ whole genome shotgun (WGS) entry which is preliminary data.</text>
</comment>
<dbReference type="PANTHER" id="PTHR33254:SF4">
    <property type="entry name" value="4-HYDROXY-4-METHYL-2-OXOGLUTARATE ALDOLASE 3-RELATED"/>
    <property type="match status" value="1"/>
</dbReference>
<dbReference type="Pfam" id="PF03737">
    <property type="entry name" value="RraA-like"/>
    <property type="match status" value="1"/>
</dbReference>
<evidence type="ECO:0000313" key="7">
    <source>
        <dbReference type="Proteomes" id="UP000216020"/>
    </source>
</evidence>
<dbReference type="Gene3D" id="3.50.30.40">
    <property type="entry name" value="Ribonuclease E inhibitor RraA/RraA-like"/>
    <property type="match status" value="1"/>
</dbReference>
<dbReference type="EMBL" id="NEVM01000005">
    <property type="protein sequence ID" value="OZI30945.1"/>
    <property type="molecule type" value="Genomic_DNA"/>
</dbReference>
<gene>
    <name evidence="6" type="ORF">CAL29_23595</name>
</gene>
<evidence type="ECO:0000256" key="2">
    <source>
        <dbReference type="ARBA" id="ARBA00016549"/>
    </source>
</evidence>
<evidence type="ECO:0000256" key="4">
    <source>
        <dbReference type="ARBA" id="ARBA00030169"/>
    </source>
</evidence>
<sequence>MTSKPLTGRVPPEAIRRAELPRLPPDVLARYAALEDLTGTVSDAMDNLGLSGAIPASVLAPTLGARRMVGQAVTVRNVERGVNPSVAAASGKGMMGEHEAYNQALPGDVVVIEGLAGVSNMGGQSAAVAHRAGCAGAVIDGSFRDPDSSRERGFPIWSRGVTPITGKWRLQTIEINGRVRIAGVAVDAGDLVLADEAGVVFVPYAHATAVLAQAEKIDAGDNRQKADIAAGIDLATLAATKYK</sequence>
<feature type="binding site" evidence="5">
    <location>
        <position position="144"/>
    </location>
    <ligand>
        <name>substrate</name>
    </ligand>
</feature>
<dbReference type="CDD" id="cd16841">
    <property type="entry name" value="RraA_family"/>
    <property type="match status" value="1"/>
</dbReference>
<dbReference type="Proteomes" id="UP000216020">
    <property type="component" value="Unassembled WGS sequence"/>
</dbReference>
<protein>
    <recommendedName>
        <fullName evidence="2">Putative 4-hydroxy-4-methyl-2-oxoglutarate aldolase</fullName>
    </recommendedName>
    <alternativeName>
        <fullName evidence="3">Regulator of ribonuclease activity homolog</fullName>
    </alternativeName>
    <alternativeName>
        <fullName evidence="4">RraA-like protein</fullName>
    </alternativeName>
</protein>
<accession>A0A261S195</accession>
<feature type="binding site" evidence="5">
    <location>
        <position position="145"/>
    </location>
    <ligand>
        <name>Mg(2+)</name>
        <dbReference type="ChEBI" id="CHEBI:18420"/>
    </ligand>
</feature>
<keyword evidence="5" id="KW-0479">Metal-binding</keyword>
<evidence type="ECO:0000256" key="5">
    <source>
        <dbReference type="PIRSR" id="PIRSR605493-1"/>
    </source>
</evidence>
<comment type="cofactor">
    <cofactor evidence="1">
        <name>a divalent metal cation</name>
        <dbReference type="ChEBI" id="CHEBI:60240"/>
    </cofactor>
</comment>
<dbReference type="RefSeq" id="WP_094855363.1">
    <property type="nucleotide sequence ID" value="NZ_NEVM01000005.1"/>
</dbReference>
<comment type="cofactor">
    <cofactor evidence="5">
        <name>Mg(2+)</name>
        <dbReference type="ChEBI" id="CHEBI:18420"/>
    </cofactor>
</comment>
<evidence type="ECO:0000256" key="3">
    <source>
        <dbReference type="ARBA" id="ARBA00029596"/>
    </source>
</evidence>
<dbReference type="SUPFAM" id="SSF89562">
    <property type="entry name" value="RraA-like"/>
    <property type="match status" value="1"/>
</dbReference>
<name>A0A261S195_9BORD</name>
<dbReference type="AlphaFoldDB" id="A0A261S195"/>
<dbReference type="OrthoDB" id="8969658at2"/>
<dbReference type="InterPro" id="IPR036704">
    <property type="entry name" value="RraA/RraA-like_sf"/>
</dbReference>
<evidence type="ECO:0000256" key="1">
    <source>
        <dbReference type="ARBA" id="ARBA00001968"/>
    </source>
</evidence>
<dbReference type="PANTHER" id="PTHR33254">
    <property type="entry name" value="4-HYDROXY-4-METHYL-2-OXOGLUTARATE ALDOLASE 3-RELATED"/>
    <property type="match status" value="1"/>
</dbReference>
<evidence type="ECO:0000313" key="6">
    <source>
        <dbReference type="EMBL" id="OZI30945.1"/>
    </source>
</evidence>
<organism evidence="6 7">
    <name type="scientific">Bordetella genomosp. 10</name>
    <dbReference type="NCBI Taxonomy" id="1416804"/>
    <lineage>
        <taxon>Bacteria</taxon>
        <taxon>Pseudomonadati</taxon>
        <taxon>Pseudomonadota</taxon>
        <taxon>Betaproteobacteria</taxon>
        <taxon>Burkholderiales</taxon>
        <taxon>Alcaligenaceae</taxon>
        <taxon>Bordetella</taxon>
    </lineage>
</organism>
<keyword evidence="5" id="KW-0460">Magnesium</keyword>
<reference evidence="7" key="1">
    <citation type="submission" date="2017-05" db="EMBL/GenBank/DDBJ databases">
        <title>Complete and WGS of Bordetella genogroups.</title>
        <authorList>
            <person name="Spilker T."/>
            <person name="Lipuma J."/>
        </authorList>
    </citation>
    <scope>NUCLEOTIDE SEQUENCE [LARGE SCALE GENOMIC DNA]</scope>
    <source>
        <strain evidence="7">AU16122</strain>
    </source>
</reference>